<gene>
    <name evidence="3" type="ORF">GCM10011372_26550</name>
</gene>
<feature type="transmembrane region" description="Helical" evidence="2">
    <location>
        <begin position="180"/>
        <end position="203"/>
    </location>
</feature>
<keyword evidence="2" id="KW-1133">Transmembrane helix</keyword>
<dbReference type="EMBL" id="BMMD01000016">
    <property type="protein sequence ID" value="GGJ86829.1"/>
    <property type="molecule type" value="Genomic_DNA"/>
</dbReference>
<name>A0A917PQ16_9MICO</name>
<reference evidence="3" key="2">
    <citation type="submission" date="2020-09" db="EMBL/GenBank/DDBJ databases">
        <authorList>
            <person name="Sun Q."/>
            <person name="Zhou Y."/>
        </authorList>
    </citation>
    <scope>NUCLEOTIDE SEQUENCE</scope>
    <source>
        <strain evidence="3">CGMCC 1.8984</strain>
    </source>
</reference>
<dbReference type="RefSeq" id="WP_188743911.1">
    <property type="nucleotide sequence ID" value="NZ_BAABFW010000029.1"/>
</dbReference>
<protein>
    <submittedName>
        <fullName evidence="3">Uncharacterized protein</fullName>
    </submittedName>
</protein>
<evidence type="ECO:0000256" key="1">
    <source>
        <dbReference type="SAM" id="MobiDB-lite"/>
    </source>
</evidence>
<evidence type="ECO:0000313" key="4">
    <source>
        <dbReference type="Proteomes" id="UP000636956"/>
    </source>
</evidence>
<accession>A0A917PQ16</accession>
<dbReference type="AlphaFoldDB" id="A0A917PQ16"/>
<feature type="transmembrane region" description="Helical" evidence="2">
    <location>
        <begin position="138"/>
        <end position="160"/>
    </location>
</feature>
<organism evidence="3 4">
    <name type="scientific">Agromyces bauzanensis</name>
    <dbReference type="NCBI Taxonomy" id="1308924"/>
    <lineage>
        <taxon>Bacteria</taxon>
        <taxon>Bacillati</taxon>
        <taxon>Actinomycetota</taxon>
        <taxon>Actinomycetes</taxon>
        <taxon>Micrococcales</taxon>
        <taxon>Microbacteriaceae</taxon>
        <taxon>Agromyces</taxon>
    </lineage>
</organism>
<keyword evidence="2" id="KW-0812">Transmembrane</keyword>
<evidence type="ECO:0000313" key="3">
    <source>
        <dbReference type="EMBL" id="GGJ86829.1"/>
    </source>
</evidence>
<sequence length="216" mass="22382">MSEAKTPRIDPRFDPRFQRGYVPDAAAGAAEGSVIAEAPDAPVALTAPTAGQVAAAPMGSPATSDPASIPGGLAAVEADGRAAETLAHVARAEGERLQGGETSARMNARQPSVPDDEPGLAALFETPSPERPSSIAPWFIAGWGVAVVASVVGVALWWSSIVSQDFYSGPSNESDRWLQLLGWMVAPSLVEAGLLGLVAMLVWTGVRHARGYEEPS</sequence>
<comment type="caution">
    <text evidence="3">The sequence shown here is derived from an EMBL/GenBank/DDBJ whole genome shotgun (WGS) entry which is preliminary data.</text>
</comment>
<dbReference type="Proteomes" id="UP000636956">
    <property type="component" value="Unassembled WGS sequence"/>
</dbReference>
<feature type="region of interest" description="Disordered" evidence="1">
    <location>
        <begin position="95"/>
        <end position="116"/>
    </location>
</feature>
<evidence type="ECO:0000256" key="2">
    <source>
        <dbReference type="SAM" id="Phobius"/>
    </source>
</evidence>
<reference evidence="3" key="1">
    <citation type="journal article" date="2014" name="Int. J. Syst. Evol. Microbiol.">
        <title>Complete genome sequence of Corynebacterium casei LMG S-19264T (=DSM 44701T), isolated from a smear-ripened cheese.</title>
        <authorList>
            <consortium name="US DOE Joint Genome Institute (JGI-PGF)"/>
            <person name="Walter F."/>
            <person name="Albersmeier A."/>
            <person name="Kalinowski J."/>
            <person name="Ruckert C."/>
        </authorList>
    </citation>
    <scope>NUCLEOTIDE SEQUENCE</scope>
    <source>
        <strain evidence="3">CGMCC 1.8984</strain>
    </source>
</reference>
<keyword evidence="4" id="KW-1185">Reference proteome</keyword>
<keyword evidence="2" id="KW-0472">Membrane</keyword>
<proteinExistence type="predicted"/>